<proteinExistence type="predicted"/>
<gene>
    <name evidence="1" type="ORF">AZE42_05246</name>
</gene>
<sequence length="463" mass="51895">MSTLENVPVDLLQPILNHLSTRRHLSATALVNRAFNRAATPLLYRTLDSQLWCNVLHHPSATLLKRPELAQYVWHVTETGKGLECAVQSLRQSNPQITEDIVAALKLCTNLTSATWVDDTLTPEANFLPILDVLMTLPLRELTIRTQYDPGERVWAQLNTIQGVRRLSVWSLERGPPRVLQGWADLLSSSLTHLELGRCAGVPTTILISVFMKLPLLQDLCLKGAPSSAIPAIMACLPNLIALDTEYSEYGNYRTPLTPLPRLQRLTVRTGSLDVLEPQQLWTWMRALVPHQQTLKSFTLNAFAVQGQTSIPRPFIMSLTRGHGESLQEFALELLQCSVASPDIDTIARAIEAGCNLRTLKLHVSWIPDGSVDLPLQYDKFSSRPRVMYAEFCHLVSEGKIRFTEDHARALMLQTRLRCIGLGDQSYMGQWVRRQYSAKTAQDDSQEESVVFEVIGDVALSDL</sequence>
<evidence type="ECO:0000313" key="1">
    <source>
        <dbReference type="EMBL" id="OJA15022.1"/>
    </source>
</evidence>
<accession>A0A1J8Q0D5</accession>
<evidence type="ECO:0000313" key="2">
    <source>
        <dbReference type="Proteomes" id="UP000183567"/>
    </source>
</evidence>
<name>A0A1J8Q0D5_9AGAM</name>
<dbReference type="InterPro" id="IPR036047">
    <property type="entry name" value="F-box-like_dom_sf"/>
</dbReference>
<dbReference type="SUPFAM" id="SSF52047">
    <property type="entry name" value="RNI-like"/>
    <property type="match status" value="1"/>
</dbReference>
<dbReference type="AlphaFoldDB" id="A0A1J8Q0D5"/>
<organism evidence="1 2">
    <name type="scientific">Rhizopogon vesiculosus</name>
    <dbReference type="NCBI Taxonomy" id="180088"/>
    <lineage>
        <taxon>Eukaryota</taxon>
        <taxon>Fungi</taxon>
        <taxon>Dikarya</taxon>
        <taxon>Basidiomycota</taxon>
        <taxon>Agaricomycotina</taxon>
        <taxon>Agaricomycetes</taxon>
        <taxon>Agaricomycetidae</taxon>
        <taxon>Boletales</taxon>
        <taxon>Suillineae</taxon>
        <taxon>Rhizopogonaceae</taxon>
        <taxon>Rhizopogon</taxon>
    </lineage>
</organism>
<dbReference type="OrthoDB" id="5297217at2759"/>
<dbReference type="InterPro" id="IPR032675">
    <property type="entry name" value="LRR_dom_sf"/>
</dbReference>
<dbReference type="Gene3D" id="3.80.10.10">
    <property type="entry name" value="Ribonuclease Inhibitor"/>
    <property type="match status" value="1"/>
</dbReference>
<dbReference type="EMBL" id="LVVM01003390">
    <property type="protein sequence ID" value="OJA15022.1"/>
    <property type="molecule type" value="Genomic_DNA"/>
</dbReference>
<comment type="caution">
    <text evidence="1">The sequence shown here is derived from an EMBL/GenBank/DDBJ whole genome shotgun (WGS) entry which is preliminary data.</text>
</comment>
<protein>
    <submittedName>
        <fullName evidence="1">Uncharacterized protein</fullName>
    </submittedName>
</protein>
<keyword evidence="2" id="KW-1185">Reference proteome</keyword>
<reference evidence="1 2" key="1">
    <citation type="submission" date="2016-03" db="EMBL/GenBank/DDBJ databases">
        <title>Comparative genomics of the ectomycorrhizal sister species Rhizopogon vinicolor and Rhizopogon vesiculosus (Basidiomycota: Boletales) reveals a divergence of the mating type B locus.</title>
        <authorList>
            <person name="Mujic A.B."/>
            <person name="Kuo A."/>
            <person name="Tritt A."/>
            <person name="Lipzen A."/>
            <person name="Chen C."/>
            <person name="Johnson J."/>
            <person name="Sharma A."/>
            <person name="Barry K."/>
            <person name="Grigoriev I.V."/>
            <person name="Spatafora J.W."/>
        </authorList>
    </citation>
    <scope>NUCLEOTIDE SEQUENCE [LARGE SCALE GENOMIC DNA]</scope>
    <source>
        <strain evidence="1 2">AM-OR11-056</strain>
    </source>
</reference>
<dbReference type="SUPFAM" id="SSF81383">
    <property type="entry name" value="F-box domain"/>
    <property type="match status" value="1"/>
</dbReference>
<dbReference type="Proteomes" id="UP000183567">
    <property type="component" value="Unassembled WGS sequence"/>
</dbReference>